<keyword evidence="2" id="KW-1185">Reference proteome</keyword>
<dbReference type="RefSeq" id="WP_114296448.1">
    <property type="nucleotide sequence ID" value="NZ_QPJT01000003.1"/>
</dbReference>
<evidence type="ECO:0000313" key="1">
    <source>
        <dbReference type="EMBL" id="RCX19383.1"/>
    </source>
</evidence>
<gene>
    <name evidence="1" type="ORF">DFR58_103128</name>
</gene>
<protein>
    <submittedName>
        <fullName evidence="1">Uncharacterized protein</fullName>
    </submittedName>
</protein>
<proteinExistence type="predicted"/>
<reference evidence="1 2" key="1">
    <citation type="submission" date="2018-07" db="EMBL/GenBank/DDBJ databases">
        <title>Genomic Encyclopedia of Type Strains, Phase IV (KMG-IV): sequencing the most valuable type-strain genomes for metagenomic binning, comparative biology and taxonomic classification.</title>
        <authorList>
            <person name="Goeker M."/>
        </authorList>
    </citation>
    <scope>NUCLEOTIDE SEQUENCE [LARGE SCALE GENOMIC DNA]</scope>
    <source>
        <strain evidence="1 2">DSM 27016</strain>
    </source>
</reference>
<dbReference type="AlphaFoldDB" id="A0A369BCX2"/>
<accession>A0A369BCX2</accession>
<dbReference type="Proteomes" id="UP000253034">
    <property type="component" value="Unassembled WGS sequence"/>
</dbReference>
<name>A0A369BCX2_9FIRM</name>
<sequence length="453" mass="51107">MSNIERSRLINEELLSGEFYFQSLVEQAFRQGLIDDRAMEGIQMQSIRLLAERTERFNQGDSSSVKIEKAQSIMISNFYTMSVYLKSLPDADAAVAEVTSTPISEIYKKGRRMLDIKLHSAKHFYSIVCRNKIQTPNHDYNATIDEGIKSFFYTYDTDFAAHEIIPVIDYPLSTAVTDLAGLEYIQRYLGNLQLENLFCSRFDAAAIHRVMLGYDTGYGELLINIYQQVLSEALGCALLCKNIQELYISHCDTQKLEHLFAGKSKEEIHCLVSDAAFALCRTLGITNDGLQKYILATLHEISSRVYNAAGSGALSRVIVIPQQPDCSEPLRYSAGEKMDDEKYRGLIDEILQCRYAQDKLEIIKNNISSLEDIEDVLVDAELDETEAFEVLKLLGEAELSVLAGRHLYGMEVGAADCSDREKRLQQYLSGYLSGLPCEIQKEIKRLAGRIKEV</sequence>
<dbReference type="Pfam" id="PF19677">
    <property type="entry name" value="DUF6179"/>
    <property type="match status" value="1"/>
</dbReference>
<organism evidence="1 2">
    <name type="scientific">Anaerobacterium chartisolvens</name>
    <dbReference type="NCBI Taxonomy" id="1297424"/>
    <lineage>
        <taxon>Bacteria</taxon>
        <taxon>Bacillati</taxon>
        <taxon>Bacillota</taxon>
        <taxon>Clostridia</taxon>
        <taxon>Eubacteriales</taxon>
        <taxon>Oscillospiraceae</taxon>
        <taxon>Anaerobacterium</taxon>
    </lineage>
</organism>
<dbReference type="OrthoDB" id="3173587at2"/>
<comment type="caution">
    <text evidence="1">The sequence shown here is derived from an EMBL/GenBank/DDBJ whole genome shotgun (WGS) entry which is preliminary data.</text>
</comment>
<evidence type="ECO:0000313" key="2">
    <source>
        <dbReference type="Proteomes" id="UP000253034"/>
    </source>
</evidence>
<dbReference type="InterPro" id="IPR045751">
    <property type="entry name" value="DUF6179"/>
</dbReference>
<dbReference type="EMBL" id="QPJT01000003">
    <property type="protein sequence ID" value="RCX19383.1"/>
    <property type="molecule type" value="Genomic_DNA"/>
</dbReference>